<organism evidence="1 2">
    <name type="scientific">Jaapia argillacea MUCL 33604</name>
    <dbReference type="NCBI Taxonomy" id="933084"/>
    <lineage>
        <taxon>Eukaryota</taxon>
        <taxon>Fungi</taxon>
        <taxon>Dikarya</taxon>
        <taxon>Basidiomycota</taxon>
        <taxon>Agaricomycotina</taxon>
        <taxon>Agaricomycetes</taxon>
        <taxon>Agaricomycetidae</taxon>
        <taxon>Jaapiales</taxon>
        <taxon>Jaapiaceae</taxon>
        <taxon>Jaapia</taxon>
    </lineage>
</organism>
<dbReference type="HOGENOM" id="CLU_021164_0_0_1"/>
<dbReference type="STRING" id="933084.A0A067PLI0"/>
<dbReference type="EMBL" id="KL197728">
    <property type="protein sequence ID" value="KDQ54690.1"/>
    <property type="molecule type" value="Genomic_DNA"/>
</dbReference>
<dbReference type="InParanoid" id="A0A067PLI0"/>
<gene>
    <name evidence="1" type="ORF">JAAARDRAFT_401811</name>
</gene>
<evidence type="ECO:0000313" key="2">
    <source>
        <dbReference type="Proteomes" id="UP000027265"/>
    </source>
</evidence>
<keyword evidence="2" id="KW-1185">Reference proteome</keyword>
<name>A0A067PLI0_9AGAM</name>
<proteinExistence type="predicted"/>
<dbReference type="OrthoDB" id="2757320at2759"/>
<dbReference type="Proteomes" id="UP000027265">
    <property type="component" value="Unassembled WGS sequence"/>
</dbReference>
<evidence type="ECO:0000313" key="1">
    <source>
        <dbReference type="EMBL" id="KDQ54690.1"/>
    </source>
</evidence>
<sequence>MYEMILTWDLVQHILTISEMHRCLQIAEILNLIFECVLHDFPHWQDPPEDYRTITVLARTCRMFQEPALNILWLHFDQLDRLVKCMPEDLWTIVRGRFNREPRFTLNRDPIPSDFDRVYFYSKRIRSFRYSRLDAPLEFLLERDLQVLDVLGMHPSPASLFSGIRSLSWDGCSELLLRHLHMFLQSTLSSLTLSLGSHPIYEEGVTSLLLSIPGSCPNIQEFEFHGQGTLENVTTALAEAVRNLLFLTKFTADRWTHSLLESVAALPRLKDLRIECWVDTPMEPMQSIFKPATSLLTPFPSIKRIELDTAYLPAITGLLRSRRMWKLERISVEYNCPHDIDQIHEFLHEVENRCSRSSLQHLYFASYDADNTLHTLEVITIIPPLLAFRNLRSVHFTVQAMYEFEASQLEDVASAWPNLEELFIMPARYIVPKKAQLKFPPIHTLVALVVHCPRLKRLEIPIDARSFDQYPLKRPVGGCTNERITSIHFGVSLLTNPAPVAAILSDLFPNLKSVDALDGEERSVVQGAWADVDDMLCEHIDHRDRGLDCTAAECGLAQARFWL</sequence>
<dbReference type="InterPro" id="IPR032675">
    <property type="entry name" value="LRR_dom_sf"/>
</dbReference>
<dbReference type="AlphaFoldDB" id="A0A067PLI0"/>
<evidence type="ECO:0008006" key="3">
    <source>
        <dbReference type="Google" id="ProtNLM"/>
    </source>
</evidence>
<protein>
    <recommendedName>
        <fullName evidence="3">F-box domain-containing protein</fullName>
    </recommendedName>
</protein>
<dbReference type="SUPFAM" id="SSF52047">
    <property type="entry name" value="RNI-like"/>
    <property type="match status" value="1"/>
</dbReference>
<accession>A0A067PLI0</accession>
<reference evidence="2" key="1">
    <citation type="journal article" date="2014" name="Proc. Natl. Acad. Sci. U.S.A.">
        <title>Extensive sampling of basidiomycete genomes demonstrates inadequacy of the white-rot/brown-rot paradigm for wood decay fungi.</title>
        <authorList>
            <person name="Riley R."/>
            <person name="Salamov A.A."/>
            <person name="Brown D.W."/>
            <person name="Nagy L.G."/>
            <person name="Floudas D."/>
            <person name="Held B.W."/>
            <person name="Levasseur A."/>
            <person name="Lombard V."/>
            <person name="Morin E."/>
            <person name="Otillar R."/>
            <person name="Lindquist E.A."/>
            <person name="Sun H."/>
            <person name="LaButti K.M."/>
            <person name="Schmutz J."/>
            <person name="Jabbour D."/>
            <person name="Luo H."/>
            <person name="Baker S.E."/>
            <person name="Pisabarro A.G."/>
            <person name="Walton J.D."/>
            <person name="Blanchette R.A."/>
            <person name="Henrissat B."/>
            <person name="Martin F."/>
            <person name="Cullen D."/>
            <person name="Hibbett D.S."/>
            <person name="Grigoriev I.V."/>
        </authorList>
    </citation>
    <scope>NUCLEOTIDE SEQUENCE [LARGE SCALE GENOMIC DNA]</scope>
    <source>
        <strain evidence="2">MUCL 33604</strain>
    </source>
</reference>
<dbReference type="Gene3D" id="3.80.10.10">
    <property type="entry name" value="Ribonuclease Inhibitor"/>
    <property type="match status" value="1"/>
</dbReference>